<sequence length="367" mass="40706">MPGFWCNKSVFVTGHTGFKGSWLSLWLQRLEAKVHGYALEPPTTPSLFETARVKEGMQSVLGDIRHLSDLQQAMQKARPEIAFHLAAQPLVRASYSTPAETFATNVMGTVHFLEAVRHTPSVRVAIVVTSDKCYDNPETQRGFRETDPMGGKDPYSGSKGCAELATASYRSSFFNNDRVAIATVRAGNVIGGGDWAADRLIPDLVRAFTQNRPLALRFPQAVRPWQHVLEPLRGYLKLAERLWHKPDGLDRGWNFGPRCEDARPVVDVVRTAARIWGDGARWTADSAASPAESRYLYLDCSGARDHLHWTPSISLDRALAWTLDWYRCHAEGTIDMRAFTEDQITSYEALAVSGPGCDTYGMGACCA</sequence>
<dbReference type="eggNOG" id="COG0451">
    <property type="taxonomic scope" value="Bacteria"/>
</dbReference>
<dbReference type="InterPro" id="IPR016040">
    <property type="entry name" value="NAD(P)-bd_dom"/>
</dbReference>
<proteinExistence type="predicted"/>
<reference evidence="3" key="1">
    <citation type="submission" date="2005-10" db="EMBL/GenBank/DDBJ databases">
        <title>Complete sequence of Pelobacter carbinolicus DSM 2380.</title>
        <authorList>
            <person name="Copeland A."/>
            <person name="Lucas S."/>
            <person name="Lapidus A."/>
            <person name="Barry K."/>
            <person name="Detter J.C."/>
            <person name="Glavina T."/>
            <person name="Hammon N."/>
            <person name="Israni S."/>
            <person name="Pitluck S."/>
            <person name="Chertkov O."/>
            <person name="Schmutz J."/>
            <person name="Larimer F."/>
            <person name="Land M."/>
            <person name="Kyrpides N."/>
            <person name="Ivanova N."/>
            <person name="Richardson P."/>
        </authorList>
    </citation>
    <scope>NUCLEOTIDE SEQUENCE [LARGE SCALE GENOMIC DNA]</scope>
    <source>
        <strain evidence="3">DSM 2380 / NBRC 103641 / GraBd1</strain>
    </source>
</reference>
<name>Q3A5H7_SYNC1</name>
<reference evidence="2 3" key="2">
    <citation type="journal article" date="2012" name="BMC Genomics">
        <title>The genome of Pelobacter carbinolicus reveals surprising metabolic capabilities and physiological features.</title>
        <authorList>
            <person name="Aklujkar M."/>
            <person name="Haveman S.A."/>
            <person name="Didonato R.Jr."/>
            <person name="Chertkov O."/>
            <person name="Han C.S."/>
            <person name="Land M.L."/>
            <person name="Brown P."/>
            <person name="Lovley D.R."/>
        </authorList>
    </citation>
    <scope>NUCLEOTIDE SEQUENCE [LARGE SCALE GENOMIC DNA]</scope>
    <source>
        <strain evidence="3">DSM 2380 / NBRC 103641 / GraBd1</strain>
    </source>
</reference>
<evidence type="ECO:0000313" key="2">
    <source>
        <dbReference type="EMBL" id="ABA88380.1"/>
    </source>
</evidence>
<gene>
    <name evidence="2" type="primary">ddhB</name>
    <name evidence="2" type="ordered locus">Pcar_1131</name>
</gene>
<accession>Q3A5H7</accession>
<evidence type="ECO:0000259" key="1">
    <source>
        <dbReference type="Pfam" id="PF16363"/>
    </source>
</evidence>
<dbReference type="SUPFAM" id="SSF51735">
    <property type="entry name" value="NAD(P)-binding Rossmann-fold domains"/>
    <property type="match status" value="1"/>
</dbReference>
<organism evidence="2 3">
    <name type="scientific">Syntrophotalea carbinolica (strain DSM 2380 / NBRC 103641 / GraBd1)</name>
    <name type="common">Pelobacter carbinolicus</name>
    <dbReference type="NCBI Taxonomy" id="338963"/>
    <lineage>
        <taxon>Bacteria</taxon>
        <taxon>Pseudomonadati</taxon>
        <taxon>Thermodesulfobacteriota</taxon>
        <taxon>Desulfuromonadia</taxon>
        <taxon>Desulfuromonadales</taxon>
        <taxon>Syntrophotaleaceae</taxon>
        <taxon>Syntrophotalea</taxon>
    </lineage>
</organism>
<evidence type="ECO:0000313" key="3">
    <source>
        <dbReference type="Proteomes" id="UP000002534"/>
    </source>
</evidence>
<dbReference type="RefSeq" id="WP_011340849.1">
    <property type="nucleotide sequence ID" value="NC_007498.2"/>
</dbReference>
<feature type="domain" description="NAD(P)-binding" evidence="1">
    <location>
        <begin position="11"/>
        <end position="234"/>
    </location>
</feature>
<dbReference type="InterPro" id="IPR013445">
    <property type="entry name" value="CDP_4_6_deHydtase"/>
</dbReference>
<dbReference type="Pfam" id="PF16363">
    <property type="entry name" value="GDP_Man_Dehyd"/>
    <property type="match status" value="1"/>
</dbReference>
<dbReference type="AlphaFoldDB" id="Q3A5H7"/>
<dbReference type="KEGG" id="pca:Pcar_1131"/>
<dbReference type="InterPro" id="IPR036291">
    <property type="entry name" value="NAD(P)-bd_dom_sf"/>
</dbReference>
<dbReference type="PANTHER" id="PTHR43000">
    <property type="entry name" value="DTDP-D-GLUCOSE 4,6-DEHYDRATASE-RELATED"/>
    <property type="match status" value="1"/>
</dbReference>
<dbReference type="Gene3D" id="3.90.25.10">
    <property type="entry name" value="UDP-galactose 4-epimerase, domain 1"/>
    <property type="match status" value="1"/>
</dbReference>
<dbReference type="NCBIfam" id="TIGR02622">
    <property type="entry name" value="CDP_4_6_dhtase"/>
    <property type="match status" value="1"/>
</dbReference>
<dbReference type="Gene3D" id="3.40.50.720">
    <property type="entry name" value="NAD(P)-binding Rossmann-like Domain"/>
    <property type="match status" value="1"/>
</dbReference>
<dbReference type="EMBL" id="CP000142">
    <property type="protein sequence ID" value="ABA88380.1"/>
    <property type="molecule type" value="Genomic_DNA"/>
</dbReference>
<dbReference type="STRING" id="338963.Pcar_1131"/>
<dbReference type="HOGENOM" id="CLU_007383_1_7_7"/>
<protein>
    <submittedName>
        <fullName evidence="2">CDP-glucose 4,6-dehydratase</fullName>
    </submittedName>
</protein>
<dbReference type="CDD" id="cd05252">
    <property type="entry name" value="CDP_GD_SDR_e"/>
    <property type="match status" value="1"/>
</dbReference>
<keyword evidence="3" id="KW-1185">Reference proteome</keyword>
<dbReference type="Proteomes" id="UP000002534">
    <property type="component" value="Chromosome"/>
</dbReference>